<dbReference type="Proteomes" id="UP000055024">
    <property type="component" value="Unassembled WGS sequence"/>
</dbReference>
<dbReference type="AlphaFoldDB" id="A0A0V1G8S2"/>
<name>A0A0V1G8S2_9BILA</name>
<feature type="transmembrane region" description="Helical" evidence="1">
    <location>
        <begin position="21"/>
        <end position="38"/>
    </location>
</feature>
<proteinExistence type="predicted"/>
<evidence type="ECO:0000313" key="3">
    <source>
        <dbReference type="Proteomes" id="UP000055024"/>
    </source>
</evidence>
<evidence type="ECO:0000256" key="1">
    <source>
        <dbReference type="SAM" id="Phobius"/>
    </source>
</evidence>
<keyword evidence="1" id="KW-1133">Transmembrane helix</keyword>
<keyword evidence="1" id="KW-0812">Transmembrane</keyword>
<reference evidence="2 3" key="1">
    <citation type="submission" date="2015-01" db="EMBL/GenBank/DDBJ databases">
        <title>Evolution of Trichinella species and genotypes.</title>
        <authorList>
            <person name="Korhonen P.K."/>
            <person name="Edoardo P."/>
            <person name="Giuseppe L.R."/>
            <person name="Gasser R.B."/>
        </authorList>
    </citation>
    <scope>NUCLEOTIDE SEQUENCE [LARGE SCALE GENOMIC DNA]</scope>
    <source>
        <strain evidence="2">ISS1029</strain>
    </source>
</reference>
<keyword evidence="1" id="KW-0472">Membrane</keyword>
<comment type="caution">
    <text evidence="2">The sequence shown here is derived from an EMBL/GenBank/DDBJ whole genome shotgun (WGS) entry which is preliminary data.</text>
</comment>
<accession>A0A0V1G8S2</accession>
<evidence type="ECO:0000313" key="2">
    <source>
        <dbReference type="EMBL" id="KRY94672.1"/>
    </source>
</evidence>
<protein>
    <submittedName>
        <fullName evidence="2">Uncharacterized protein</fullName>
    </submittedName>
</protein>
<dbReference type="EMBL" id="JYDP01004705">
    <property type="protein sequence ID" value="KRY94672.1"/>
    <property type="molecule type" value="Genomic_DNA"/>
</dbReference>
<keyword evidence="3" id="KW-1185">Reference proteome</keyword>
<organism evidence="2 3">
    <name type="scientific">Trichinella zimbabwensis</name>
    <dbReference type="NCBI Taxonomy" id="268475"/>
    <lineage>
        <taxon>Eukaryota</taxon>
        <taxon>Metazoa</taxon>
        <taxon>Ecdysozoa</taxon>
        <taxon>Nematoda</taxon>
        <taxon>Enoplea</taxon>
        <taxon>Dorylaimia</taxon>
        <taxon>Trichinellida</taxon>
        <taxon>Trichinellidae</taxon>
        <taxon>Trichinella</taxon>
    </lineage>
</organism>
<gene>
    <name evidence="2" type="ORF">T11_2908</name>
</gene>
<sequence>MINMRKPKYSLGIERIIMQKLFQILFYCAKASFIIVMSS</sequence>